<dbReference type="Proteomes" id="UP000324222">
    <property type="component" value="Unassembled WGS sequence"/>
</dbReference>
<comment type="caution">
    <text evidence="1">The sequence shown here is derived from an EMBL/GenBank/DDBJ whole genome shotgun (WGS) entry which is preliminary data.</text>
</comment>
<name>A0A5B7FS67_PORTR</name>
<sequence length="159" mass="17318">MLTAATRPGARQEGRRCPTAHPLFNLATRERLNQGTTQAGRRQTAHTAVCLYTTSGRVKAAHPLTTVARPLFALVLLLEGTGGGILVLPKGEHAGRFLLWLEEEEDDGGGEETEAETVLAEVEETVLALEEETVLEVVEEEETVFGVEEDVVLVLEEEE</sequence>
<dbReference type="EMBL" id="VSRR010007927">
    <property type="protein sequence ID" value="MPC47798.1"/>
    <property type="molecule type" value="Genomic_DNA"/>
</dbReference>
<gene>
    <name evidence="1" type="ORF">E2C01_041555</name>
</gene>
<evidence type="ECO:0000313" key="2">
    <source>
        <dbReference type="Proteomes" id="UP000324222"/>
    </source>
</evidence>
<organism evidence="1 2">
    <name type="scientific">Portunus trituberculatus</name>
    <name type="common">Swimming crab</name>
    <name type="synonym">Neptunus trituberculatus</name>
    <dbReference type="NCBI Taxonomy" id="210409"/>
    <lineage>
        <taxon>Eukaryota</taxon>
        <taxon>Metazoa</taxon>
        <taxon>Ecdysozoa</taxon>
        <taxon>Arthropoda</taxon>
        <taxon>Crustacea</taxon>
        <taxon>Multicrustacea</taxon>
        <taxon>Malacostraca</taxon>
        <taxon>Eumalacostraca</taxon>
        <taxon>Eucarida</taxon>
        <taxon>Decapoda</taxon>
        <taxon>Pleocyemata</taxon>
        <taxon>Brachyura</taxon>
        <taxon>Eubrachyura</taxon>
        <taxon>Portunoidea</taxon>
        <taxon>Portunidae</taxon>
        <taxon>Portuninae</taxon>
        <taxon>Portunus</taxon>
    </lineage>
</organism>
<dbReference type="AlphaFoldDB" id="A0A5B7FS67"/>
<evidence type="ECO:0000313" key="1">
    <source>
        <dbReference type="EMBL" id="MPC47798.1"/>
    </source>
</evidence>
<reference evidence="1 2" key="1">
    <citation type="submission" date="2019-05" db="EMBL/GenBank/DDBJ databases">
        <title>Another draft genome of Portunus trituberculatus and its Hox gene families provides insights of decapod evolution.</title>
        <authorList>
            <person name="Jeong J.-H."/>
            <person name="Song I."/>
            <person name="Kim S."/>
            <person name="Choi T."/>
            <person name="Kim D."/>
            <person name="Ryu S."/>
            <person name="Kim W."/>
        </authorList>
    </citation>
    <scope>NUCLEOTIDE SEQUENCE [LARGE SCALE GENOMIC DNA]</scope>
    <source>
        <tissue evidence="1">Muscle</tissue>
    </source>
</reference>
<protein>
    <submittedName>
        <fullName evidence="1">Uncharacterized protein</fullName>
    </submittedName>
</protein>
<accession>A0A5B7FS67</accession>
<proteinExistence type="predicted"/>
<keyword evidence="2" id="KW-1185">Reference proteome</keyword>